<dbReference type="RefSeq" id="WP_380663542.1">
    <property type="nucleotide sequence ID" value="NZ_JBHTCJ010000001.1"/>
</dbReference>
<dbReference type="PANTHER" id="PTHR13789">
    <property type="entry name" value="MONOOXYGENASE"/>
    <property type="match status" value="1"/>
</dbReference>
<protein>
    <submittedName>
        <fullName evidence="4">FAD-dependent monooxygenase</fullName>
    </submittedName>
</protein>
<dbReference type="GO" id="GO:0004497">
    <property type="term" value="F:monooxygenase activity"/>
    <property type="evidence" value="ECO:0007669"/>
    <property type="project" value="UniProtKB-KW"/>
</dbReference>
<feature type="domain" description="FAD-binding" evidence="3">
    <location>
        <begin position="5"/>
        <end position="342"/>
    </location>
</feature>
<dbReference type="SUPFAM" id="SSF51905">
    <property type="entry name" value="FAD/NAD(P)-binding domain"/>
    <property type="match status" value="1"/>
</dbReference>
<dbReference type="Proteomes" id="UP001596504">
    <property type="component" value="Unassembled WGS sequence"/>
</dbReference>
<reference evidence="5" key="1">
    <citation type="journal article" date="2019" name="Int. J. Syst. Evol. Microbiol.">
        <title>The Global Catalogue of Microorganisms (GCM) 10K type strain sequencing project: providing services to taxonomists for standard genome sequencing and annotation.</title>
        <authorList>
            <consortium name="The Broad Institute Genomics Platform"/>
            <consortium name="The Broad Institute Genome Sequencing Center for Infectious Disease"/>
            <person name="Wu L."/>
            <person name="Ma J."/>
        </authorList>
    </citation>
    <scope>NUCLEOTIDE SEQUENCE [LARGE SCALE GENOMIC DNA]</scope>
    <source>
        <strain evidence="5">WLHS5</strain>
    </source>
</reference>
<evidence type="ECO:0000313" key="5">
    <source>
        <dbReference type="Proteomes" id="UP001596504"/>
    </source>
</evidence>
<accession>A0ABW2LCE3</accession>
<dbReference type="PROSITE" id="PS51257">
    <property type="entry name" value="PROKAR_LIPOPROTEIN"/>
    <property type="match status" value="1"/>
</dbReference>
<dbReference type="PRINTS" id="PR00420">
    <property type="entry name" value="RNGMNOXGNASE"/>
</dbReference>
<proteinExistence type="predicted"/>
<keyword evidence="1" id="KW-0560">Oxidoreductase</keyword>
<dbReference type="EMBL" id="JBHTCJ010000001">
    <property type="protein sequence ID" value="MFC7340147.1"/>
    <property type="molecule type" value="Genomic_DNA"/>
</dbReference>
<evidence type="ECO:0000313" key="4">
    <source>
        <dbReference type="EMBL" id="MFC7340147.1"/>
    </source>
</evidence>
<evidence type="ECO:0000256" key="1">
    <source>
        <dbReference type="ARBA" id="ARBA00023002"/>
    </source>
</evidence>
<keyword evidence="5" id="KW-1185">Reference proteome</keyword>
<dbReference type="InterPro" id="IPR036188">
    <property type="entry name" value="FAD/NAD-bd_sf"/>
</dbReference>
<name>A0ABW2LCE3_9PSEU</name>
<dbReference type="InterPro" id="IPR050493">
    <property type="entry name" value="FAD-dep_Monooxygenase_BioMet"/>
</dbReference>
<organism evidence="4 5">
    <name type="scientific">Saccharopolyspora griseoalba</name>
    <dbReference type="NCBI Taxonomy" id="1431848"/>
    <lineage>
        <taxon>Bacteria</taxon>
        <taxon>Bacillati</taxon>
        <taxon>Actinomycetota</taxon>
        <taxon>Actinomycetes</taxon>
        <taxon>Pseudonocardiales</taxon>
        <taxon>Pseudonocardiaceae</taxon>
        <taxon>Saccharopolyspora</taxon>
    </lineage>
</organism>
<dbReference type="Pfam" id="PF01494">
    <property type="entry name" value="FAD_binding_3"/>
    <property type="match status" value="1"/>
</dbReference>
<dbReference type="Gene3D" id="3.50.50.60">
    <property type="entry name" value="FAD/NAD(P)-binding domain"/>
    <property type="match status" value="1"/>
</dbReference>
<dbReference type="InterPro" id="IPR002938">
    <property type="entry name" value="FAD-bd"/>
</dbReference>
<sequence>MTTRKALVVGAGSAGCATAILLAEGGWQVDLVEIKPAVTAIGSGITLQGNALRVLRRLGVWERVRASGFAFDDLGLRAPDGELLAEFDDVRTGGPDLPATLGTYRPELARALVERAREVGVRVRFGDSCTGFEHAGPSVAVTFVDGGVQHYHLVVGADGVRSSTRGLLGVDLETRPTGIGIWRAFVPRPESVARTDIYYGGRCYLAGYCPTGQNSLYAYLAERAQDRTGLSPAESLELMRELAGHYGGPWEEIRRQLTDPDAVHYTHFESHLLERPWHRGRVALAGDALHVCPPTLAQGAAQALEDAVALAEEVLSAGDATDAALEAYAARRFDRAKTVVEASDQLAQWLLDGERGDVPGLMARVSELVAQPV</sequence>
<gene>
    <name evidence="4" type="ORF">ACFQRI_01895</name>
</gene>
<comment type="caution">
    <text evidence="4">The sequence shown here is derived from an EMBL/GenBank/DDBJ whole genome shotgun (WGS) entry which is preliminary data.</text>
</comment>
<evidence type="ECO:0000259" key="3">
    <source>
        <dbReference type="Pfam" id="PF01494"/>
    </source>
</evidence>
<keyword evidence="2 4" id="KW-0503">Monooxygenase</keyword>
<dbReference type="PANTHER" id="PTHR13789:SF309">
    <property type="entry name" value="PUTATIVE (AFU_ORTHOLOGUE AFUA_6G14510)-RELATED"/>
    <property type="match status" value="1"/>
</dbReference>
<evidence type="ECO:0000256" key="2">
    <source>
        <dbReference type="ARBA" id="ARBA00023033"/>
    </source>
</evidence>
<dbReference type="NCBIfam" id="NF005313">
    <property type="entry name" value="PRK06847.1"/>
    <property type="match status" value="1"/>
</dbReference>